<proteinExistence type="predicted"/>
<organism evidence="2 3">
    <name type="scientific">Mytilus coruscus</name>
    <name type="common">Sea mussel</name>
    <dbReference type="NCBI Taxonomy" id="42192"/>
    <lineage>
        <taxon>Eukaryota</taxon>
        <taxon>Metazoa</taxon>
        <taxon>Spiralia</taxon>
        <taxon>Lophotrochozoa</taxon>
        <taxon>Mollusca</taxon>
        <taxon>Bivalvia</taxon>
        <taxon>Autobranchia</taxon>
        <taxon>Pteriomorphia</taxon>
        <taxon>Mytilida</taxon>
        <taxon>Mytiloidea</taxon>
        <taxon>Mytilidae</taxon>
        <taxon>Mytilinae</taxon>
        <taxon>Mytilus</taxon>
    </lineage>
</organism>
<accession>A0A6J8EID4</accession>
<dbReference type="OrthoDB" id="8047091at2759"/>
<feature type="compositionally biased region" description="Polar residues" evidence="1">
    <location>
        <begin position="87"/>
        <end position="97"/>
    </location>
</feature>
<protein>
    <submittedName>
        <fullName evidence="2">Uncharacterized protein</fullName>
    </submittedName>
</protein>
<dbReference type="AlphaFoldDB" id="A0A6J8EID4"/>
<evidence type="ECO:0000313" key="2">
    <source>
        <dbReference type="EMBL" id="CAC5420077.1"/>
    </source>
</evidence>
<evidence type="ECO:0000256" key="1">
    <source>
        <dbReference type="SAM" id="MobiDB-lite"/>
    </source>
</evidence>
<dbReference type="EMBL" id="CACVKT020009075">
    <property type="protein sequence ID" value="CAC5420077.1"/>
    <property type="molecule type" value="Genomic_DNA"/>
</dbReference>
<evidence type="ECO:0000313" key="3">
    <source>
        <dbReference type="Proteomes" id="UP000507470"/>
    </source>
</evidence>
<feature type="region of interest" description="Disordered" evidence="1">
    <location>
        <begin position="1"/>
        <end position="45"/>
    </location>
</feature>
<feature type="region of interest" description="Disordered" evidence="1">
    <location>
        <begin position="61"/>
        <end position="102"/>
    </location>
</feature>
<feature type="compositionally biased region" description="Polar residues" evidence="1">
    <location>
        <begin position="18"/>
        <end position="45"/>
    </location>
</feature>
<sequence length="275" mass="31352">MEGLLINISKTHSEVTQRDNPMTTEPQQNGYHTNQSSPQNIPIKTNSSIGIQTNTVVQNRNTSHTRASNSSFVPIRIPIDQIRRDTSTTSKPNQNHENIGYTKHNYYVGRTDRTDHQVHFETVTKLNQWSENIKAPKLISCMQGIALDALGELAQDIKRLIRLAYPTAPEDVRDSIDYKIFRESLNNHELEWAICQADKDTIDEALNMALRFEAFNTNKRKLTIRYIAQEQGSSENQILLKETPSLVIIAKNWATEQKILGAKEIIQPTRETVKS</sequence>
<reference evidence="2 3" key="1">
    <citation type="submission" date="2020-06" db="EMBL/GenBank/DDBJ databases">
        <authorList>
            <person name="Li R."/>
            <person name="Bekaert M."/>
        </authorList>
    </citation>
    <scope>NUCLEOTIDE SEQUENCE [LARGE SCALE GENOMIC DNA]</scope>
    <source>
        <strain evidence="3">wild</strain>
    </source>
</reference>
<keyword evidence="3" id="KW-1185">Reference proteome</keyword>
<dbReference type="Proteomes" id="UP000507470">
    <property type="component" value="Unassembled WGS sequence"/>
</dbReference>
<feature type="compositionally biased region" description="Polar residues" evidence="1">
    <location>
        <begin position="61"/>
        <end position="72"/>
    </location>
</feature>
<name>A0A6J8EID4_MYTCO</name>
<gene>
    <name evidence="2" type="ORF">MCOR_52344</name>
</gene>